<gene>
    <name evidence="2" type="ORF">STSP_11560</name>
</gene>
<reference evidence="2 3" key="1">
    <citation type="submission" date="2015-12" db="EMBL/GenBank/DDBJ databases">
        <title>Genome sequence of Streptomyces sp. G25.</title>
        <authorList>
            <person name="Poehlein A."/>
            <person name="Roettig A."/>
            <person name="Hiessl S."/>
            <person name="Hauschild P."/>
            <person name="Schauer J."/>
            <person name="Madkour M.H."/>
            <person name="Al-Ansari A.M."/>
            <person name="Almakishah N.H."/>
            <person name="Steinbuechel A."/>
            <person name="Daniel R."/>
        </authorList>
    </citation>
    <scope>NUCLEOTIDE SEQUENCE [LARGE SCALE GENOMIC DNA]</scope>
    <source>
        <strain evidence="3">G25(2015)</strain>
    </source>
</reference>
<dbReference type="STRING" id="1716141.STSP_11560"/>
<dbReference type="RefSeq" id="WP_067272907.1">
    <property type="nucleotide sequence ID" value="NZ_LOHS01000042.1"/>
</dbReference>
<dbReference type="EMBL" id="LOHS01000042">
    <property type="protein sequence ID" value="OAH15469.1"/>
    <property type="molecule type" value="Genomic_DNA"/>
</dbReference>
<comment type="caution">
    <text evidence="2">The sequence shown here is derived from an EMBL/GenBank/DDBJ whole genome shotgun (WGS) entry which is preliminary data.</text>
</comment>
<dbReference type="OrthoDB" id="3386932at2"/>
<keyword evidence="3" id="KW-1185">Reference proteome</keyword>
<dbReference type="Gene3D" id="3.30.160.240">
    <property type="entry name" value="Rv1738"/>
    <property type="match status" value="1"/>
</dbReference>
<evidence type="ECO:0008006" key="4">
    <source>
        <dbReference type="Google" id="ProtNLM"/>
    </source>
</evidence>
<organism evidence="2 3">
    <name type="scientific">Streptomyces jeddahensis</name>
    <dbReference type="NCBI Taxonomy" id="1716141"/>
    <lineage>
        <taxon>Bacteria</taxon>
        <taxon>Bacillati</taxon>
        <taxon>Actinomycetota</taxon>
        <taxon>Actinomycetes</taxon>
        <taxon>Kitasatosporales</taxon>
        <taxon>Streptomycetaceae</taxon>
        <taxon>Streptomyces</taxon>
    </lineage>
</organism>
<evidence type="ECO:0000313" key="3">
    <source>
        <dbReference type="Proteomes" id="UP000077381"/>
    </source>
</evidence>
<dbReference type="Pfam" id="PF08962">
    <property type="entry name" value="Rv2632c-like"/>
    <property type="match status" value="1"/>
</dbReference>
<proteinExistence type="predicted"/>
<sequence>MQNDATWHVDLGIREDGTDTGANAALRLPEGTELKAHGHAKRHPDDPVQNRVGEELAAARALNDLARQLLRKAAHEIEEATHVPAHPHP</sequence>
<dbReference type="Proteomes" id="UP000077381">
    <property type="component" value="Unassembled WGS sequence"/>
</dbReference>
<evidence type="ECO:0000313" key="2">
    <source>
        <dbReference type="EMBL" id="OAH15469.1"/>
    </source>
</evidence>
<dbReference type="AlphaFoldDB" id="A0A177HY02"/>
<accession>A0A177HY02</accession>
<dbReference type="PATRIC" id="fig|1716141.3.peg.1223"/>
<protein>
    <recommendedName>
        <fullName evidence="4">DUF1876 domain-containing protein</fullName>
    </recommendedName>
</protein>
<dbReference type="InterPro" id="IPR015057">
    <property type="entry name" value="Rv2632c-like"/>
</dbReference>
<dbReference type="SUPFAM" id="SSF143212">
    <property type="entry name" value="Rv2632c-like"/>
    <property type="match status" value="1"/>
</dbReference>
<name>A0A177HY02_9ACTN</name>
<feature type="region of interest" description="Disordered" evidence="1">
    <location>
        <begin position="1"/>
        <end position="23"/>
    </location>
</feature>
<dbReference type="InterPro" id="IPR038070">
    <property type="entry name" value="Rv2632c-like_sf"/>
</dbReference>
<evidence type="ECO:0000256" key="1">
    <source>
        <dbReference type="SAM" id="MobiDB-lite"/>
    </source>
</evidence>